<organism evidence="2 3">
    <name type="scientific">Zizania palustris</name>
    <name type="common">Northern wild rice</name>
    <dbReference type="NCBI Taxonomy" id="103762"/>
    <lineage>
        <taxon>Eukaryota</taxon>
        <taxon>Viridiplantae</taxon>
        <taxon>Streptophyta</taxon>
        <taxon>Embryophyta</taxon>
        <taxon>Tracheophyta</taxon>
        <taxon>Spermatophyta</taxon>
        <taxon>Magnoliopsida</taxon>
        <taxon>Liliopsida</taxon>
        <taxon>Poales</taxon>
        <taxon>Poaceae</taxon>
        <taxon>BOP clade</taxon>
        <taxon>Oryzoideae</taxon>
        <taxon>Oryzeae</taxon>
        <taxon>Zizaniinae</taxon>
        <taxon>Zizania</taxon>
    </lineage>
</organism>
<proteinExistence type="predicted"/>
<gene>
    <name evidence="2" type="ORF">GUJ93_ZPchr0007g5546</name>
</gene>
<evidence type="ECO:0000256" key="1">
    <source>
        <dbReference type="SAM" id="MobiDB-lite"/>
    </source>
</evidence>
<feature type="compositionally biased region" description="Gly residues" evidence="1">
    <location>
        <begin position="52"/>
        <end position="67"/>
    </location>
</feature>
<dbReference type="AlphaFoldDB" id="A0A8J5VUE1"/>
<comment type="caution">
    <text evidence="2">The sequence shown here is derived from an EMBL/GenBank/DDBJ whole genome shotgun (WGS) entry which is preliminary data.</text>
</comment>
<dbReference type="EMBL" id="JAAALK010000282">
    <property type="protein sequence ID" value="KAG8081375.1"/>
    <property type="molecule type" value="Genomic_DNA"/>
</dbReference>
<dbReference type="Proteomes" id="UP000729402">
    <property type="component" value="Unassembled WGS sequence"/>
</dbReference>
<reference evidence="2" key="1">
    <citation type="journal article" date="2021" name="bioRxiv">
        <title>Whole Genome Assembly and Annotation of Northern Wild Rice, Zizania palustris L., Supports a Whole Genome Duplication in the Zizania Genus.</title>
        <authorList>
            <person name="Haas M."/>
            <person name="Kono T."/>
            <person name="Macchietto M."/>
            <person name="Millas R."/>
            <person name="McGilp L."/>
            <person name="Shao M."/>
            <person name="Duquette J."/>
            <person name="Hirsch C.N."/>
            <person name="Kimball J."/>
        </authorList>
    </citation>
    <scope>NUCLEOTIDE SEQUENCE</scope>
    <source>
        <tissue evidence="2">Fresh leaf tissue</tissue>
    </source>
</reference>
<protein>
    <submittedName>
        <fullName evidence="2">Uncharacterized protein</fullName>
    </submittedName>
</protein>
<sequence>MEANATVSDLICCVRRVGPVGKTGVYGRKRWGRWRLRRGSRAPPVVSEGDDGIFGGGRPVGGFGGGRARQPYAGACGGQKRRKRH</sequence>
<keyword evidence="3" id="KW-1185">Reference proteome</keyword>
<accession>A0A8J5VUE1</accession>
<evidence type="ECO:0000313" key="2">
    <source>
        <dbReference type="EMBL" id="KAG8081375.1"/>
    </source>
</evidence>
<reference evidence="2" key="2">
    <citation type="submission" date="2021-02" db="EMBL/GenBank/DDBJ databases">
        <authorList>
            <person name="Kimball J.A."/>
            <person name="Haas M.W."/>
            <person name="Macchietto M."/>
            <person name="Kono T."/>
            <person name="Duquette J."/>
            <person name="Shao M."/>
        </authorList>
    </citation>
    <scope>NUCLEOTIDE SEQUENCE</scope>
    <source>
        <tissue evidence="2">Fresh leaf tissue</tissue>
    </source>
</reference>
<feature type="region of interest" description="Disordered" evidence="1">
    <location>
        <begin position="39"/>
        <end position="85"/>
    </location>
</feature>
<evidence type="ECO:0000313" key="3">
    <source>
        <dbReference type="Proteomes" id="UP000729402"/>
    </source>
</evidence>
<name>A0A8J5VUE1_ZIZPA</name>